<proteinExistence type="predicted"/>
<evidence type="ECO:0000313" key="2">
    <source>
        <dbReference type="EMBL" id="CEK70750.1"/>
    </source>
</evidence>
<dbReference type="AlphaFoldDB" id="A0A0B6ZSM1"/>
<gene>
    <name evidence="2" type="primary">ORF75506</name>
</gene>
<evidence type="ECO:0000256" key="1">
    <source>
        <dbReference type="SAM" id="Phobius"/>
    </source>
</evidence>
<keyword evidence="1" id="KW-0812">Transmembrane</keyword>
<feature type="non-terminal residue" evidence="2">
    <location>
        <position position="1"/>
    </location>
</feature>
<feature type="transmembrane region" description="Helical" evidence="1">
    <location>
        <begin position="58"/>
        <end position="77"/>
    </location>
</feature>
<reference evidence="2" key="1">
    <citation type="submission" date="2014-12" db="EMBL/GenBank/DDBJ databases">
        <title>Insight into the proteome of Arion vulgaris.</title>
        <authorList>
            <person name="Aradska J."/>
            <person name="Bulat T."/>
            <person name="Smidak R."/>
            <person name="Sarate P."/>
            <person name="Gangsoo J."/>
            <person name="Sialana F."/>
            <person name="Bilban M."/>
            <person name="Lubec G."/>
        </authorList>
    </citation>
    <scope>NUCLEOTIDE SEQUENCE</scope>
    <source>
        <tissue evidence="2">Skin</tissue>
    </source>
</reference>
<keyword evidence="1" id="KW-1133">Transmembrane helix</keyword>
<name>A0A0B6ZSM1_9EUPU</name>
<keyword evidence="1" id="KW-0472">Membrane</keyword>
<accession>A0A0B6ZSM1</accession>
<sequence length="89" mass="9854">HICKFIYVRTILVYTKNYRLTNMFHLEFKLSISIVSSCTSSKCAQSSVNGPELSLMSFSWIICSLLVTVTLSATAGLPSDLVMTELCVP</sequence>
<organism evidence="2">
    <name type="scientific">Arion vulgaris</name>
    <dbReference type="NCBI Taxonomy" id="1028688"/>
    <lineage>
        <taxon>Eukaryota</taxon>
        <taxon>Metazoa</taxon>
        <taxon>Spiralia</taxon>
        <taxon>Lophotrochozoa</taxon>
        <taxon>Mollusca</taxon>
        <taxon>Gastropoda</taxon>
        <taxon>Heterobranchia</taxon>
        <taxon>Euthyneura</taxon>
        <taxon>Panpulmonata</taxon>
        <taxon>Eupulmonata</taxon>
        <taxon>Stylommatophora</taxon>
        <taxon>Helicina</taxon>
        <taxon>Arionoidea</taxon>
        <taxon>Arionidae</taxon>
        <taxon>Arion</taxon>
    </lineage>
</organism>
<protein>
    <submittedName>
        <fullName evidence="2">Uncharacterized protein</fullName>
    </submittedName>
</protein>
<dbReference type="EMBL" id="HACG01023885">
    <property type="protein sequence ID" value="CEK70750.1"/>
    <property type="molecule type" value="Transcribed_RNA"/>
</dbReference>